<dbReference type="GO" id="GO:0031902">
    <property type="term" value="C:late endosome membrane"/>
    <property type="evidence" value="ECO:0007669"/>
    <property type="project" value="UniProtKB-SubCell"/>
</dbReference>
<evidence type="ECO:0000313" key="10">
    <source>
        <dbReference type="Proteomes" id="UP000215335"/>
    </source>
</evidence>
<proteinExistence type="inferred from homology"/>
<keyword evidence="10" id="KW-1185">Reference proteome</keyword>
<keyword evidence="6" id="KW-0862">Zinc</keyword>
<dbReference type="AlphaFoldDB" id="A0A232F7J1"/>
<dbReference type="InterPro" id="IPR006629">
    <property type="entry name" value="LITAF"/>
</dbReference>
<dbReference type="PROSITE" id="PS51837">
    <property type="entry name" value="LITAF"/>
    <property type="match status" value="1"/>
</dbReference>
<evidence type="ECO:0000256" key="2">
    <source>
        <dbReference type="ARBA" id="ARBA00004481"/>
    </source>
</evidence>
<protein>
    <recommendedName>
        <fullName evidence="8">LITAF domain-containing protein</fullName>
    </recommendedName>
</protein>
<organism evidence="9 10">
    <name type="scientific">Trichomalopsis sarcophagae</name>
    <dbReference type="NCBI Taxonomy" id="543379"/>
    <lineage>
        <taxon>Eukaryota</taxon>
        <taxon>Metazoa</taxon>
        <taxon>Ecdysozoa</taxon>
        <taxon>Arthropoda</taxon>
        <taxon>Hexapoda</taxon>
        <taxon>Insecta</taxon>
        <taxon>Pterygota</taxon>
        <taxon>Neoptera</taxon>
        <taxon>Endopterygota</taxon>
        <taxon>Hymenoptera</taxon>
        <taxon>Apocrita</taxon>
        <taxon>Proctotrupomorpha</taxon>
        <taxon>Chalcidoidea</taxon>
        <taxon>Pteromalidae</taxon>
        <taxon>Pteromalinae</taxon>
        <taxon>Trichomalopsis</taxon>
    </lineage>
</organism>
<evidence type="ECO:0000256" key="6">
    <source>
        <dbReference type="ARBA" id="ARBA00022833"/>
    </source>
</evidence>
<feature type="domain" description="LITAF" evidence="8">
    <location>
        <begin position="62"/>
        <end position="142"/>
    </location>
</feature>
<accession>A0A232F7J1</accession>
<name>A0A232F7J1_9HYME</name>
<dbReference type="Proteomes" id="UP000215335">
    <property type="component" value="Unassembled WGS sequence"/>
</dbReference>
<dbReference type="InterPro" id="IPR037519">
    <property type="entry name" value="LITAF_fam"/>
</dbReference>
<evidence type="ECO:0000256" key="7">
    <source>
        <dbReference type="ARBA" id="ARBA00023136"/>
    </source>
</evidence>
<evidence type="ECO:0000313" key="9">
    <source>
        <dbReference type="EMBL" id="OXU26562.1"/>
    </source>
</evidence>
<evidence type="ECO:0000256" key="4">
    <source>
        <dbReference type="ARBA" id="ARBA00005975"/>
    </source>
</evidence>
<dbReference type="EMBL" id="NNAY01000777">
    <property type="protein sequence ID" value="OXU26562.1"/>
    <property type="molecule type" value="Genomic_DNA"/>
</dbReference>
<gene>
    <name evidence="9" type="ORF">TSAR_014716</name>
</gene>
<dbReference type="PANTHER" id="PTHR23292">
    <property type="entry name" value="LIPOPOLYSACCHARIDE-INDUCED TUMOR NECROSIS FACTOR-ALPHA FACTOR"/>
    <property type="match status" value="1"/>
</dbReference>
<keyword evidence="5" id="KW-0479">Metal-binding</keyword>
<dbReference type="GO" id="GO:0008270">
    <property type="term" value="F:zinc ion binding"/>
    <property type="evidence" value="ECO:0007669"/>
    <property type="project" value="TreeGrafter"/>
</dbReference>
<comment type="similarity">
    <text evidence="4">Belongs to the CDIP1/LITAF family.</text>
</comment>
<dbReference type="Pfam" id="PF10601">
    <property type="entry name" value="zf-LITAF-like"/>
    <property type="match status" value="1"/>
</dbReference>
<evidence type="ECO:0000256" key="5">
    <source>
        <dbReference type="ARBA" id="ARBA00022723"/>
    </source>
</evidence>
<comment type="caution">
    <text evidence="9">The sequence shown here is derived from an EMBL/GenBank/DDBJ whole genome shotgun (WGS) entry which is preliminary data.</text>
</comment>
<keyword evidence="7" id="KW-0472">Membrane</keyword>
<comment type="subcellular location">
    <subcellularLocation>
        <location evidence="2">Endosome membrane</location>
        <topology evidence="2">Peripheral membrane protein</topology>
    </subcellularLocation>
    <subcellularLocation>
        <location evidence="1">Late endosome membrane</location>
    </subcellularLocation>
    <subcellularLocation>
        <location evidence="3">Lysosome membrane</location>
        <topology evidence="3">Peripheral membrane protein</topology>
        <orientation evidence="3">Cytoplasmic side</orientation>
    </subcellularLocation>
</comment>
<dbReference type="GO" id="GO:0005765">
    <property type="term" value="C:lysosomal membrane"/>
    <property type="evidence" value="ECO:0007669"/>
    <property type="project" value="UniProtKB-SubCell"/>
</dbReference>
<reference evidence="9 10" key="1">
    <citation type="journal article" date="2017" name="Curr. Biol.">
        <title>The Evolution of Venom by Co-option of Single-Copy Genes.</title>
        <authorList>
            <person name="Martinson E.O."/>
            <person name="Mrinalini"/>
            <person name="Kelkar Y.D."/>
            <person name="Chang C.H."/>
            <person name="Werren J.H."/>
        </authorList>
    </citation>
    <scope>NUCLEOTIDE SEQUENCE [LARGE SCALE GENOMIC DNA]</scope>
    <source>
        <strain evidence="9 10">Alberta</strain>
        <tissue evidence="9">Whole body</tissue>
    </source>
</reference>
<evidence type="ECO:0000256" key="1">
    <source>
        <dbReference type="ARBA" id="ARBA00004414"/>
    </source>
</evidence>
<dbReference type="SMART" id="SM00714">
    <property type="entry name" value="LITAF"/>
    <property type="match status" value="1"/>
</dbReference>
<sequence length="174" mass="19551">MAIDRRKEDKAPLLVDEFRLEPRVMLSGEDQIDAATIEEAPKVPQSRSDEGPICDSTSCAKRSVVFLREHTFLKRASTRMTCPNCLRGVETIVERENTRTTHLSALLLLPVCLCILPYCSKLLRDTRHRCPECGIHLGARFASAREAFVVCLRISNAEPDEIFATNSVTEDSLF</sequence>
<dbReference type="PANTHER" id="PTHR23292:SF6">
    <property type="entry name" value="FI16602P1-RELATED"/>
    <property type="match status" value="1"/>
</dbReference>
<dbReference type="OrthoDB" id="5599753at2759"/>
<evidence type="ECO:0000259" key="8">
    <source>
        <dbReference type="PROSITE" id="PS51837"/>
    </source>
</evidence>
<evidence type="ECO:0000256" key="3">
    <source>
        <dbReference type="ARBA" id="ARBA00004630"/>
    </source>
</evidence>